<proteinExistence type="predicted"/>
<comment type="caution">
    <text evidence="2">The sequence shown here is derived from an EMBL/GenBank/DDBJ whole genome shotgun (WGS) entry which is preliminary data.</text>
</comment>
<protein>
    <submittedName>
        <fullName evidence="2">Uncharacterized protein</fullName>
    </submittedName>
</protein>
<accession>A0A9P6ZH89</accession>
<feature type="compositionally biased region" description="Polar residues" evidence="1">
    <location>
        <begin position="142"/>
        <end position="153"/>
    </location>
</feature>
<feature type="region of interest" description="Disordered" evidence="1">
    <location>
        <begin position="1"/>
        <end position="66"/>
    </location>
</feature>
<evidence type="ECO:0000256" key="1">
    <source>
        <dbReference type="SAM" id="MobiDB-lite"/>
    </source>
</evidence>
<feature type="compositionally biased region" description="Polar residues" evidence="1">
    <location>
        <begin position="1"/>
        <end position="16"/>
    </location>
</feature>
<name>A0A9P6ZH89_9AGAM</name>
<dbReference type="AlphaFoldDB" id="A0A9P6ZH89"/>
<feature type="compositionally biased region" description="Low complexity" evidence="1">
    <location>
        <begin position="17"/>
        <end position="30"/>
    </location>
</feature>
<dbReference type="EMBL" id="JABBWD010000098">
    <property type="protein sequence ID" value="KAG1766214.1"/>
    <property type="molecule type" value="Genomic_DNA"/>
</dbReference>
<evidence type="ECO:0000313" key="3">
    <source>
        <dbReference type="Proteomes" id="UP000714275"/>
    </source>
</evidence>
<reference evidence="2" key="1">
    <citation type="journal article" date="2020" name="New Phytol.">
        <title>Comparative genomics reveals dynamic genome evolution in host specialist ectomycorrhizal fungi.</title>
        <authorList>
            <person name="Lofgren L.A."/>
            <person name="Nguyen N.H."/>
            <person name="Vilgalys R."/>
            <person name="Ruytinx J."/>
            <person name="Liao H.L."/>
            <person name="Branco S."/>
            <person name="Kuo A."/>
            <person name="LaButti K."/>
            <person name="Lipzen A."/>
            <person name="Andreopoulos W."/>
            <person name="Pangilinan J."/>
            <person name="Riley R."/>
            <person name="Hundley H."/>
            <person name="Na H."/>
            <person name="Barry K."/>
            <person name="Grigoriev I.V."/>
            <person name="Stajich J.E."/>
            <person name="Kennedy P.G."/>
        </authorList>
    </citation>
    <scope>NUCLEOTIDE SEQUENCE</scope>
    <source>
        <strain evidence="2">DOB743</strain>
    </source>
</reference>
<dbReference type="OrthoDB" id="2245455at2759"/>
<feature type="region of interest" description="Disordered" evidence="1">
    <location>
        <begin position="142"/>
        <end position="169"/>
    </location>
</feature>
<gene>
    <name evidence="2" type="ORF">EV702DRAFT_1257112</name>
</gene>
<keyword evidence="3" id="KW-1185">Reference proteome</keyword>
<feature type="compositionally biased region" description="Basic and acidic residues" evidence="1">
    <location>
        <begin position="42"/>
        <end position="63"/>
    </location>
</feature>
<evidence type="ECO:0000313" key="2">
    <source>
        <dbReference type="EMBL" id="KAG1766214.1"/>
    </source>
</evidence>
<organism evidence="2 3">
    <name type="scientific">Suillus placidus</name>
    <dbReference type="NCBI Taxonomy" id="48579"/>
    <lineage>
        <taxon>Eukaryota</taxon>
        <taxon>Fungi</taxon>
        <taxon>Dikarya</taxon>
        <taxon>Basidiomycota</taxon>
        <taxon>Agaricomycotina</taxon>
        <taxon>Agaricomycetes</taxon>
        <taxon>Agaricomycetidae</taxon>
        <taxon>Boletales</taxon>
        <taxon>Suillineae</taxon>
        <taxon>Suillaceae</taxon>
        <taxon>Suillus</taxon>
    </lineage>
</organism>
<sequence length="328" mass="34982">MPHSPSSVYAPSTSTESTQPGSPSSISPTSDSHRVSSYPTERTQDEPHHVGVLNRNHDDDNVGHEGMGAALLNDTYLSTEFGPQVSNNSLNRTATLPANRTQYVPSVTGRPRAGSVFPPAAPPPTMPPLPPPPDPVVPVMSATTPSQTSNFLETTRPHGNSIGHRQTGSGTRLTAVTKEGVRIEGPPTPESFDDQDLMASLPRRPDTPCTAIRDSHPLPPLPSPAAASYSVRSLESPAQQVITPRVRGESMSVISGQQLINTSLTMGTIHQRRAKMSAPPLTLSSTGPSRITMYSGRTIRLLPLIPLEIPPSVRSLAPRPLIQSPTVR</sequence>
<dbReference type="Proteomes" id="UP000714275">
    <property type="component" value="Unassembled WGS sequence"/>
</dbReference>